<proteinExistence type="predicted"/>
<dbReference type="EMBL" id="CP000473">
    <property type="protein sequence ID" value="ABJ83326.1"/>
    <property type="molecule type" value="Genomic_DNA"/>
</dbReference>
<dbReference type="Pfam" id="PF01243">
    <property type="entry name" value="PNPOx_N"/>
    <property type="match status" value="1"/>
</dbReference>
<dbReference type="Gene3D" id="2.30.110.10">
    <property type="entry name" value="Electron Transport, Fmn-binding Protein, Chain A"/>
    <property type="match status" value="1"/>
</dbReference>
<name>Q025J3_SOLUE</name>
<accession>Q025J3</accession>
<reference evidence="3" key="1">
    <citation type="submission" date="2006-10" db="EMBL/GenBank/DDBJ databases">
        <title>Complete sequence of Solibacter usitatus Ellin6076.</title>
        <authorList>
            <consortium name="US DOE Joint Genome Institute"/>
            <person name="Copeland A."/>
            <person name="Lucas S."/>
            <person name="Lapidus A."/>
            <person name="Barry K."/>
            <person name="Detter J.C."/>
            <person name="Glavina del Rio T."/>
            <person name="Hammon N."/>
            <person name="Israni S."/>
            <person name="Dalin E."/>
            <person name="Tice H."/>
            <person name="Pitluck S."/>
            <person name="Thompson L.S."/>
            <person name="Brettin T."/>
            <person name="Bruce D."/>
            <person name="Han C."/>
            <person name="Tapia R."/>
            <person name="Gilna P."/>
            <person name="Schmutz J."/>
            <person name="Larimer F."/>
            <person name="Land M."/>
            <person name="Hauser L."/>
            <person name="Kyrpides N."/>
            <person name="Mikhailova N."/>
            <person name="Janssen P.H."/>
            <person name="Kuske C.R."/>
            <person name="Richardson P."/>
        </authorList>
    </citation>
    <scope>NUCLEOTIDE SEQUENCE</scope>
    <source>
        <strain evidence="3">Ellin6076</strain>
    </source>
</reference>
<evidence type="ECO:0000313" key="3">
    <source>
        <dbReference type="EMBL" id="ABJ83326.1"/>
    </source>
</evidence>
<dbReference type="AlphaFoldDB" id="Q025J3"/>
<dbReference type="InterPro" id="IPR011576">
    <property type="entry name" value="Pyridox_Oxase_N"/>
</dbReference>
<sequence>MTSVDLLKSESTLTLATCDRDGGPHAAPLFYLPEGGRLYWFSSARSLHSRNLRRDPRASVTVYAATADWRNVRGVQMRGAARAVADRELRRTIAAAYTERFRLGKLFQAVMSRSRLYCFEPCSIRYIDNTRGFGFKCTVER</sequence>
<keyword evidence="1" id="KW-0560">Oxidoreductase</keyword>
<evidence type="ECO:0000259" key="2">
    <source>
        <dbReference type="Pfam" id="PF01243"/>
    </source>
</evidence>
<dbReference type="OrthoDB" id="163864at2"/>
<dbReference type="InterPro" id="IPR012349">
    <property type="entry name" value="Split_barrel_FMN-bd"/>
</dbReference>
<gene>
    <name evidence="3" type="ordered locus">Acid_2337</name>
</gene>
<protein>
    <submittedName>
        <fullName evidence="3">Pyridoxamine 5'-phosphate oxidase-related, FMN-binding</fullName>
    </submittedName>
</protein>
<dbReference type="GO" id="GO:0016627">
    <property type="term" value="F:oxidoreductase activity, acting on the CH-CH group of donors"/>
    <property type="evidence" value="ECO:0007669"/>
    <property type="project" value="TreeGrafter"/>
</dbReference>
<dbReference type="InParanoid" id="Q025J3"/>
<dbReference type="GO" id="GO:0005829">
    <property type="term" value="C:cytosol"/>
    <property type="evidence" value="ECO:0007669"/>
    <property type="project" value="TreeGrafter"/>
</dbReference>
<dbReference type="PANTHER" id="PTHR35176:SF6">
    <property type="entry name" value="HEME OXYGENASE HI_0854-RELATED"/>
    <property type="match status" value="1"/>
</dbReference>
<dbReference type="GO" id="GO:0070967">
    <property type="term" value="F:coenzyme F420 binding"/>
    <property type="evidence" value="ECO:0007669"/>
    <property type="project" value="TreeGrafter"/>
</dbReference>
<dbReference type="SUPFAM" id="SSF50475">
    <property type="entry name" value="FMN-binding split barrel"/>
    <property type="match status" value="1"/>
</dbReference>
<dbReference type="PANTHER" id="PTHR35176">
    <property type="entry name" value="HEME OXYGENASE HI_0854-RELATED"/>
    <property type="match status" value="1"/>
</dbReference>
<organism evidence="3">
    <name type="scientific">Solibacter usitatus (strain Ellin6076)</name>
    <dbReference type="NCBI Taxonomy" id="234267"/>
    <lineage>
        <taxon>Bacteria</taxon>
        <taxon>Pseudomonadati</taxon>
        <taxon>Acidobacteriota</taxon>
        <taxon>Terriglobia</taxon>
        <taxon>Bryobacterales</taxon>
        <taxon>Solibacteraceae</taxon>
        <taxon>Candidatus Solibacter</taxon>
    </lineage>
</organism>
<dbReference type="eggNOG" id="COG0748">
    <property type="taxonomic scope" value="Bacteria"/>
</dbReference>
<dbReference type="InterPro" id="IPR052019">
    <property type="entry name" value="F420H2_bilvrd_red/Heme_oxyg"/>
</dbReference>
<dbReference type="KEGG" id="sus:Acid_2337"/>
<evidence type="ECO:0000256" key="1">
    <source>
        <dbReference type="ARBA" id="ARBA00023002"/>
    </source>
</evidence>
<dbReference type="HOGENOM" id="CLU_105087_2_0_0"/>
<feature type="domain" description="Pyridoxamine 5'-phosphate oxidase N-terminal" evidence="2">
    <location>
        <begin position="5"/>
        <end position="113"/>
    </location>
</feature>
<dbReference type="STRING" id="234267.Acid_2337"/>